<proteinExistence type="predicted"/>
<protein>
    <submittedName>
        <fullName evidence="1">Large terminase</fullName>
    </submittedName>
</protein>
<dbReference type="EMBL" id="BK015412">
    <property type="protein sequence ID" value="DAE05514.1"/>
    <property type="molecule type" value="Genomic_DNA"/>
</dbReference>
<name>A0A8S5PEW2_9CAUD</name>
<evidence type="ECO:0000313" key="1">
    <source>
        <dbReference type="EMBL" id="DAE05514.1"/>
    </source>
</evidence>
<reference evidence="1" key="1">
    <citation type="journal article" date="2021" name="Proc. Natl. Acad. Sci. U.S.A.">
        <title>A Catalog of Tens of Thousands of Viruses from Human Metagenomes Reveals Hidden Associations with Chronic Diseases.</title>
        <authorList>
            <person name="Tisza M.J."/>
            <person name="Buck C.B."/>
        </authorList>
    </citation>
    <scope>NUCLEOTIDE SEQUENCE</scope>
    <source>
        <strain evidence="1">CtuQh21</strain>
    </source>
</reference>
<sequence>MGITTNEVINGLDTAIMRSNQNIGVLAHDDNTRTEIFDKVKFAFENYPSGIRLKDGKIFRKPTSKYDTKYLLSFANNHSKIAVVRNSRGGTWTKLHISEFAFIKDANNLLAGTLPSVPKNGEIIIESTAN</sequence>
<dbReference type="InterPro" id="IPR027417">
    <property type="entry name" value="P-loop_NTPase"/>
</dbReference>
<organism evidence="1">
    <name type="scientific">Podoviridae sp. ctuQh21</name>
    <dbReference type="NCBI Taxonomy" id="2825284"/>
    <lineage>
        <taxon>Viruses</taxon>
        <taxon>Duplodnaviria</taxon>
        <taxon>Heunggongvirae</taxon>
        <taxon>Uroviricota</taxon>
        <taxon>Caudoviricetes</taxon>
    </lineage>
</organism>
<accession>A0A8S5PEW2</accession>
<dbReference type="Gene3D" id="3.40.50.300">
    <property type="entry name" value="P-loop containing nucleotide triphosphate hydrolases"/>
    <property type="match status" value="1"/>
</dbReference>